<dbReference type="AlphaFoldDB" id="A0A0E9LS68"/>
<dbReference type="InterPro" id="IPR008928">
    <property type="entry name" value="6-hairpin_glycosidase_sf"/>
</dbReference>
<dbReference type="SUPFAM" id="SSF48208">
    <property type="entry name" value="Six-hairpin glycosidases"/>
    <property type="match status" value="1"/>
</dbReference>
<dbReference type="GO" id="GO:0005975">
    <property type="term" value="P:carbohydrate metabolic process"/>
    <property type="evidence" value="ECO:0007669"/>
    <property type="project" value="InterPro"/>
</dbReference>
<gene>
    <name evidence="1" type="ORF">JCM15548_1501</name>
</gene>
<dbReference type="Gene3D" id="1.50.10.10">
    <property type="match status" value="1"/>
</dbReference>
<proteinExistence type="predicted"/>
<dbReference type="RefSeq" id="WP_062122224.1">
    <property type="nucleotide sequence ID" value="NZ_BAZW01000002.1"/>
</dbReference>
<accession>A0A0E9LS68</accession>
<dbReference type="PROSITE" id="PS51257">
    <property type="entry name" value="PROKAR_LIPOPROTEIN"/>
    <property type="match status" value="1"/>
</dbReference>
<comment type="caution">
    <text evidence="1">The sequence shown here is derived from an EMBL/GenBank/DDBJ whole genome shotgun (WGS) entry which is preliminary data.</text>
</comment>
<dbReference type="Proteomes" id="UP000032900">
    <property type="component" value="Unassembled WGS sequence"/>
</dbReference>
<name>A0A0E9LS68_9BACT</name>
<dbReference type="EMBL" id="BAZW01000002">
    <property type="protein sequence ID" value="GAO28412.1"/>
    <property type="molecule type" value="Genomic_DNA"/>
</dbReference>
<evidence type="ECO:0000313" key="2">
    <source>
        <dbReference type="Proteomes" id="UP000032900"/>
    </source>
</evidence>
<sequence length="705" mass="80363">MRICVVFLVLGLLLTGCQEPVVEKIDRYALVKRNNPVITEVEELSALSVGNGNFAVTVDATGLQTFPEYYSEGMPLGTQSQWGWHSFPNREQYRFEETLKEYDFRGKPELYAVQFNEPGRQKAAADWYRVNPHRLHLGYVGFEMGDVGSPSSIEDPQQELDLWNGLVKSRFNYAGESVQVETAVHPDRDLLAVKATSSLFESGQAGINIRFPYPSGKHADDATDWSVPEKHQTEIVAQDAQSCLFKRTLDNTVYYVQLNWEGEAEVRKKADHYFVLQPKQEQFAFSSEFSELPAGDEVPAVTASLDAASVYWQNFWQTGGAVDFSKSTAEGARELERRVVLSQYLMAIQSAGDLPPQETGLTYNSWYGKFHLEMHWWHAVHFALWNRPELLERSMDWYAEAYPVAKSIAERQGFKGIRWMKMTDPSATEAPSKVGSFLIWQQPHFIYMAELLYRHNPSQEVLDKYGFLVEETAAFMASFADYDMMEGRYILQGIIPAQETLRAIETINPPFELSYWHFGLSVAQEWRERAGKERRVQWDEIIDKLSPLTALDGLYLASEDAVDTYKDIRFTSDHPAVLGAMGMLPQNHLMRADYMQNTLDWIWDNWNWGKTWGWDYPMTAMSAARLGDPEKAVGALLMDKRTNTYLVNGHNYQDARLRVYLPGNGGLLTAVAMMCAGWDGNEVSNPGFPKDGTWEVVWEDLKAMP</sequence>
<dbReference type="InterPro" id="IPR012341">
    <property type="entry name" value="6hp_glycosidase-like_sf"/>
</dbReference>
<organism evidence="1 2">
    <name type="scientific">Geofilum rubicundum JCM 15548</name>
    <dbReference type="NCBI Taxonomy" id="1236989"/>
    <lineage>
        <taxon>Bacteria</taxon>
        <taxon>Pseudomonadati</taxon>
        <taxon>Bacteroidota</taxon>
        <taxon>Bacteroidia</taxon>
        <taxon>Marinilabiliales</taxon>
        <taxon>Marinilabiliaceae</taxon>
        <taxon>Geofilum</taxon>
    </lineage>
</organism>
<evidence type="ECO:0000313" key="1">
    <source>
        <dbReference type="EMBL" id="GAO28412.1"/>
    </source>
</evidence>
<keyword evidence="2" id="KW-1185">Reference proteome</keyword>
<protein>
    <submittedName>
        <fullName evidence="1">Polygalacturonase</fullName>
    </submittedName>
</protein>
<reference evidence="1 2" key="1">
    <citation type="journal article" date="2015" name="Microbes Environ.">
        <title>Distribution and evolution of nitrogen fixation genes in the phylum bacteroidetes.</title>
        <authorList>
            <person name="Inoue J."/>
            <person name="Oshima K."/>
            <person name="Suda W."/>
            <person name="Sakamoto M."/>
            <person name="Iino T."/>
            <person name="Noda S."/>
            <person name="Hongoh Y."/>
            <person name="Hattori M."/>
            <person name="Ohkuma M."/>
        </authorList>
    </citation>
    <scope>NUCLEOTIDE SEQUENCE [LARGE SCALE GENOMIC DNA]</scope>
    <source>
        <strain evidence="1">JCM 15548</strain>
    </source>
</reference>
<dbReference type="STRING" id="1236989.JCM15548_1501"/>